<evidence type="ECO:0000313" key="4">
    <source>
        <dbReference type="Proteomes" id="UP000727407"/>
    </source>
</evidence>
<feature type="compositionally biased region" description="Basic and acidic residues" evidence="1">
    <location>
        <begin position="153"/>
        <end position="167"/>
    </location>
</feature>
<reference evidence="3" key="1">
    <citation type="submission" date="2020-07" db="EMBL/GenBank/DDBJ databases">
        <title>Clarias magur genome sequencing, assembly and annotation.</title>
        <authorList>
            <person name="Kushwaha B."/>
            <person name="Kumar R."/>
            <person name="Das P."/>
            <person name="Joshi C.G."/>
            <person name="Kumar D."/>
            <person name="Nagpure N.S."/>
            <person name="Pandey M."/>
            <person name="Agarwal S."/>
            <person name="Srivastava S."/>
            <person name="Singh M."/>
            <person name="Sahoo L."/>
            <person name="Jayasankar P."/>
            <person name="Meher P.K."/>
            <person name="Koringa P.G."/>
            <person name="Iquebal M.A."/>
            <person name="Das S.P."/>
            <person name="Bit A."/>
            <person name="Patnaik S."/>
            <person name="Patel N."/>
            <person name="Shah T.M."/>
            <person name="Hinsu A."/>
            <person name="Jena J.K."/>
        </authorList>
    </citation>
    <scope>NUCLEOTIDE SEQUENCE</scope>
    <source>
        <strain evidence="3">CIFAMagur01</strain>
        <tissue evidence="3">Testis</tissue>
    </source>
</reference>
<feature type="region of interest" description="Disordered" evidence="1">
    <location>
        <begin position="438"/>
        <end position="550"/>
    </location>
</feature>
<feature type="region of interest" description="Disordered" evidence="1">
    <location>
        <begin position="230"/>
        <end position="256"/>
    </location>
</feature>
<feature type="compositionally biased region" description="Basic and acidic residues" evidence="1">
    <location>
        <begin position="466"/>
        <end position="537"/>
    </location>
</feature>
<dbReference type="EMBL" id="QNUK01000872">
    <property type="protein sequence ID" value="KAF5889054.1"/>
    <property type="molecule type" value="Genomic_DNA"/>
</dbReference>
<evidence type="ECO:0000313" key="2">
    <source>
        <dbReference type="EMBL" id="KAF5885020.1"/>
    </source>
</evidence>
<keyword evidence="4" id="KW-1185">Reference proteome</keyword>
<dbReference type="EMBL" id="QNUK01001266">
    <property type="protein sequence ID" value="KAF5885020.1"/>
    <property type="molecule type" value="Genomic_DNA"/>
</dbReference>
<protein>
    <submittedName>
        <fullName evidence="3">Interferon-induced very large GTPase 1-like</fullName>
    </submittedName>
</protein>
<organism evidence="3 4">
    <name type="scientific">Clarias magur</name>
    <name type="common">Asian catfish</name>
    <name type="synonym">Macropteronotus magur</name>
    <dbReference type="NCBI Taxonomy" id="1594786"/>
    <lineage>
        <taxon>Eukaryota</taxon>
        <taxon>Metazoa</taxon>
        <taxon>Chordata</taxon>
        <taxon>Craniata</taxon>
        <taxon>Vertebrata</taxon>
        <taxon>Euteleostomi</taxon>
        <taxon>Actinopterygii</taxon>
        <taxon>Neopterygii</taxon>
        <taxon>Teleostei</taxon>
        <taxon>Ostariophysi</taxon>
        <taxon>Siluriformes</taxon>
        <taxon>Clariidae</taxon>
        <taxon>Clarias</taxon>
    </lineage>
</organism>
<feature type="compositionally biased region" description="Basic and acidic residues" evidence="1">
    <location>
        <begin position="385"/>
        <end position="397"/>
    </location>
</feature>
<evidence type="ECO:0000256" key="1">
    <source>
        <dbReference type="SAM" id="MobiDB-lite"/>
    </source>
</evidence>
<feature type="region of interest" description="Disordered" evidence="1">
    <location>
        <begin position="1"/>
        <end position="167"/>
    </location>
</feature>
<dbReference type="AlphaFoldDB" id="A0A8J4TD85"/>
<evidence type="ECO:0000313" key="3">
    <source>
        <dbReference type="EMBL" id="KAF5889054.1"/>
    </source>
</evidence>
<feature type="compositionally biased region" description="Basic and acidic residues" evidence="1">
    <location>
        <begin position="121"/>
        <end position="130"/>
    </location>
</feature>
<feature type="compositionally biased region" description="Low complexity" evidence="1">
    <location>
        <begin position="438"/>
        <end position="450"/>
    </location>
</feature>
<feature type="region of interest" description="Disordered" evidence="1">
    <location>
        <begin position="380"/>
        <end position="400"/>
    </location>
</feature>
<accession>A0A8J4TD85</accession>
<feature type="compositionally biased region" description="Polar residues" evidence="1">
    <location>
        <begin position="33"/>
        <end position="42"/>
    </location>
</feature>
<gene>
    <name evidence="3" type="ORF">DAT39_021245</name>
    <name evidence="2" type="ORF">DAT39_022780</name>
</gene>
<feature type="compositionally biased region" description="Basic and acidic residues" evidence="1">
    <location>
        <begin position="233"/>
        <end position="256"/>
    </location>
</feature>
<feature type="non-terminal residue" evidence="3">
    <location>
        <position position="550"/>
    </location>
</feature>
<comment type="caution">
    <text evidence="3">The sequence shown here is derived from an EMBL/GenBank/DDBJ whole genome shotgun (WGS) entry which is preliminary data.</text>
</comment>
<proteinExistence type="predicted"/>
<dbReference type="Proteomes" id="UP000727407">
    <property type="component" value="Unassembled WGS sequence"/>
</dbReference>
<feature type="compositionally biased region" description="Acidic residues" evidence="1">
    <location>
        <begin position="1"/>
        <end position="11"/>
    </location>
</feature>
<feature type="compositionally biased region" description="Basic and acidic residues" evidence="1">
    <location>
        <begin position="52"/>
        <end position="66"/>
    </location>
</feature>
<name>A0A8J4TD85_CLAMG</name>
<sequence>MMDKEPDDEMDNQPVTEDVSESEGTSRFYRHGGSNQYQPHTNTNRKKRMKSGRHEGNEKIRMRSEAEINSTTATRHSQDEESGIISQEVTSFPHAPSIHIEIKIEISDGYPKTNRNAPGHSRAEEHEDVTTQKATLFQDKKVKYKVTDNSPKLTREAPEPRKADDHKVIIDKEAGQFLEDTEQLVEIMHKVTDGKTEMTREATEHTNTEHDNVISQKVTSILDDTNHQVKIKNNGDGDPKLTTEATNRNDVDEHGDDRQEATFFPADAKQYVEINDEVTSGCPQANTQFPKCSKAEEHKSDNQEVKQFAKSIKTNTENETENCVSLLCAKCGSCTRACYTFKDVVQDRGRQNDDHLISQEATPSPYGPKQHIETNVGITDGYQKTNRDGPRYRRADEHEDDTVQDATLFHENTKEHMTEVIQRNPELTKAASECNKVDITQDTTPTPTDTKPVEIKTEGNKSNPELTREVPEYSSADEHGSLTGVKPDDTKQHEVMRNEVIDANRKLTEETAKQNKANEHDIIGHEPTSFHKDDHGTHLQQEGEQTKKIS</sequence>